<evidence type="ECO:0008006" key="3">
    <source>
        <dbReference type="Google" id="ProtNLM"/>
    </source>
</evidence>
<evidence type="ECO:0000313" key="1">
    <source>
        <dbReference type="EMBL" id="CUS37136.1"/>
    </source>
</evidence>
<name>A0A0S4LKN9_9BACT</name>
<organism evidence="1 2">
    <name type="scientific">Candidatus Nitrospira nitrosa</name>
    <dbReference type="NCBI Taxonomy" id="1742972"/>
    <lineage>
        <taxon>Bacteria</taxon>
        <taxon>Pseudomonadati</taxon>
        <taxon>Nitrospirota</taxon>
        <taxon>Nitrospiria</taxon>
        <taxon>Nitrospirales</taxon>
        <taxon>Nitrospiraceae</taxon>
        <taxon>Nitrospira</taxon>
    </lineage>
</organism>
<reference evidence="1 2" key="1">
    <citation type="submission" date="2015-10" db="EMBL/GenBank/DDBJ databases">
        <authorList>
            <person name="Gilbert D.G."/>
        </authorList>
    </citation>
    <scope>NUCLEOTIDE SEQUENCE [LARGE SCALE GENOMIC DNA]</scope>
    <source>
        <strain evidence="1">COMA1</strain>
    </source>
</reference>
<dbReference type="STRING" id="1742972.COMA1_30427"/>
<gene>
    <name evidence="1" type="ORF">COMA1_30427</name>
</gene>
<dbReference type="Proteomes" id="UP000199032">
    <property type="component" value="Unassembled WGS sequence"/>
</dbReference>
<protein>
    <recommendedName>
        <fullName evidence="3">ABC transporter substrate-binding protein</fullName>
    </recommendedName>
</protein>
<dbReference type="RefSeq" id="WP_090749636.1">
    <property type="nucleotide sequence ID" value="NZ_CZQA01000009.1"/>
</dbReference>
<dbReference type="PANTHER" id="PTHR35271:SF1">
    <property type="entry name" value="ABC TRANSPORTER, SUBSTRATE-BINDING LIPOPROTEIN"/>
    <property type="match status" value="1"/>
</dbReference>
<dbReference type="Gene3D" id="3.40.50.2300">
    <property type="match status" value="2"/>
</dbReference>
<dbReference type="OrthoDB" id="9776955at2"/>
<dbReference type="Pfam" id="PF04392">
    <property type="entry name" value="ABC_sub_bind"/>
    <property type="match status" value="1"/>
</dbReference>
<proteinExistence type="predicted"/>
<dbReference type="PANTHER" id="PTHR35271">
    <property type="entry name" value="ABC TRANSPORTER, SUBSTRATE-BINDING LIPOPROTEIN-RELATED"/>
    <property type="match status" value="1"/>
</dbReference>
<dbReference type="AlphaFoldDB" id="A0A0S4LKN9"/>
<dbReference type="InterPro" id="IPR007487">
    <property type="entry name" value="ABC_transpt-TYRBP-like"/>
</dbReference>
<dbReference type="CDD" id="cd06325">
    <property type="entry name" value="PBP1_ABC_unchar_transporter"/>
    <property type="match status" value="1"/>
</dbReference>
<sequence length="333" mass="36363">MKSTPSYLQPVFRVRYCWWLIVCALLLSPISVVSAGEIAILKSSDLPYYEQAVLGFRAGLPSPMQVREYNIGGQLTQGREIGRALRASPPTLVFAVGLKAAMAAKLEIFDTPVIFCMVLNPESHGLPTSNMTGITVRTSAATQLTAIRSIMPDRRRIGMLYDEAQSGDFVRQAHRLAKQSGFELVPVAVRSQEDLAPAVRTLLPKIDALWLLQDQTVISESSIPFLLESTIDAKIALFTFSSTLVQQGALGALVVDPWAVGQQAARLARTQLDDPTKPLGPLHEPEYPQLALNLNTAEYLGLRLAPDVVRVARHIFSGTGPIARKSDHSDLIP</sequence>
<evidence type="ECO:0000313" key="2">
    <source>
        <dbReference type="Proteomes" id="UP000199032"/>
    </source>
</evidence>
<accession>A0A0S4LKN9</accession>
<keyword evidence="2" id="KW-1185">Reference proteome</keyword>
<dbReference type="EMBL" id="CZQA01000009">
    <property type="protein sequence ID" value="CUS37136.1"/>
    <property type="molecule type" value="Genomic_DNA"/>
</dbReference>